<feature type="non-terminal residue" evidence="2">
    <location>
        <position position="1"/>
    </location>
</feature>
<name>X1VXZ9_9ZZZZ</name>
<dbReference type="EMBL" id="BARW01037345">
    <property type="protein sequence ID" value="GAJ24136.1"/>
    <property type="molecule type" value="Genomic_DNA"/>
</dbReference>
<evidence type="ECO:0000313" key="2">
    <source>
        <dbReference type="EMBL" id="GAJ24136.1"/>
    </source>
</evidence>
<protein>
    <recommendedName>
        <fullName evidence="1">Ribonuclease J beta-CASP domain-containing protein</fullName>
    </recommendedName>
</protein>
<comment type="caution">
    <text evidence="2">The sequence shown here is derived from an EMBL/GenBank/DDBJ whole genome shotgun (WGS) entry which is preliminary data.</text>
</comment>
<dbReference type="Gene3D" id="3.40.50.10710">
    <property type="entry name" value="Metallo-hydrolase/oxidoreductase"/>
    <property type="match status" value="1"/>
</dbReference>
<gene>
    <name evidence="2" type="ORF">S12H4_57680</name>
</gene>
<accession>X1VXZ9</accession>
<dbReference type="InterPro" id="IPR042173">
    <property type="entry name" value="RNase_J_2"/>
</dbReference>
<organism evidence="2">
    <name type="scientific">marine sediment metagenome</name>
    <dbReference type="NCBI Taxonomy" id="412755"/>
    <lineage>
        <taxon>unclassified sequences</taxon>
        <taxon>metagenomes</taxon>
        <taxon>ecological metagenomes</taxon>
    </lineage>
</organism>
<dbReference type="InterPro" id="IPR055132">
    <property type="entry name" value="RNase_J_b_CASP"/>
</dbReference>
<dbReference type="Pfam" id="PF22505">
    <property type="entry name" value="RNase_J_b_CASP"/>
    <property type="match status" value="1"/>
</dbReference>
<sequence length="74" mass="8145">ELGYLKAPEGTLGRMDELRNLSHNKVVIVTTGSQGEPTSGLVRIANRDHRQIHQVLPGGRQRRLCQSGYSLAAH</sequence>
<dbReference type="AlphaFoldDB" id="X1VXZ9"/>
<evidence type="ECO:0000259" key="1">
    <source>
        <dbReference type="Pfam" id="PF22505"/>
    </source>
</evidence>
<proteinExistence type="predicted"/>
<reference evidence="2" key="1">
    <citation type="journal article" date="2014" name="Front. Microbiol.">
        <title>High frequency of phylogenetically diverse reductive dehalogenase-homologous genes in deep subseafloor sedimentary metagenomes.</title>
        <authorList>
            <person name="Kawai M."/>
            <person name="Futagami T."/>
            <person name="Toyoda A."/>
            <person name="Takaki Y."/>
            <person name="Nishi S."/>
            <person name="Hori S."/>
            <person name="Arai W."/>
            <person name="Tsubouchi T."/>
            <person name="Morono Y."/>
            <person name="Uchiyama I."/>
            <person name="Ito T."/>
            <person name="Fujiyama A."/>
            <person name="Inagaki F."/>
            <person name="Takami H."/>
        </authorList>
    </citation>
    <scope>NUCLEOTIDE SEQUENCE</scope>
    <source>
        <strain evidence="2">Expedition CK06-06</strain>
    </source>
</reference>
<feature type="domain" description="Ribonuclease J beta-CASP" evidence="1">
    <location>
        <begin position="1"/>
        <end position="53"/>
    </location>
</feature>